<feature type="chain" id="PRO_5038865319" evidence="1">
    <location>
        <begin position="24"/>
        <end position="104"/>
    </location>
</feature>
<feature type="signal peptide" evidence="1">
    <location>
        <begin position="1"/>
        <end position="23"/>
    </location>
</feature>
<gene>
    <name evidence="2" type="ORF">FRZ03_20890</name>
</gene>
<organism evidence="2 3">
    <name type="scientific">Streptomyces misionensis</name>
    <dbReference type="NCBI Taxonomy" id="67331"/>
    <lineage>
        <taxon>Bacteria</taxon>
        <taxon>Bacillati</taxon>
        <taxon>Actinomycetota</taxon>
        <taxon>Actinomycetes</taxon>
        <taxon>Kitasatosporales</taxon>
        <taxon>Streptomycetaceae</taxon>
        <taxon>Streptomyces</taxon>
    </lineage>
</organism>
<comment type="caution">
    <text evidence="2">The sequence shown here is derived from an EMBL/GenBank/DDBJ whole genome shotgun (WGS) entry which is preliminary data.</text>
</comment>
<proteinExistence type="predicted"/>
<accession>A0A5C6JK84</accession>
<name>A0A5C6JK84_9ACTN</name>
<keyword evidence="1" id="KW-0732">Signal</keyword>
<keyword evidence="3" id="KW-1185">Reference proteome</keyword>
<evidence type="ECO:0000313" key="2">
    <source>
        <dbReference type="EMBL" id="TWV41796.1"/>
    </source>
</evidence>
<dbReference type="AlphaFoldDB" id="A0A5C6JK84"/>
<dbReference type="EMBL" id="VOGW01000118">
    <property type="protein sequence ID" value="TWV41796.1"/>
    <property type="molecule type" value="Genomic_DNA"/>
</dbReference>
<evidence type="ECO:0000256" key="1">
    <source>
        <dbReference type="SAM" id="SignalP"/>
    </source>
</evidence>
<dbReference type="Proteomes" id="UP000320481">
    <property type="component" value="Unassembled WGS sequence"/>
</dbReference>
<sequence length="104" mass="10710">MRFVTVLVGAGLLWSPWTAQALAAPGAGHAYCGVDRASGLGVTAARGVPCGVALQVAAAYTKGWRTEVRAAGARWRCGERQGDPDPYQACADVHSGGRVVTLVS</sequence>
<protein>
    <submittedName>
        <fullName evidence="2">Uncharacterized protein</fullName>
    </submittedName>
</protein>
<evidence type="ECO:0000313" key="3">
    <source>
        <dbReference type="Proteomes" id="UP000320481"/>
    </source>
</evidence>
<reference evidence="2" key="1">
    <citation type="journal article" date="2019" name="Microbiol. Resour. Announc.">
        <title>Draft Genomic Sequences of Streptomyces misionensis and Streptomyces albidoflavus, bacteria applied for phytopathogen biocontrol.</title>
        <authorList>
            <person name="Pylro V."/>
            <person name="Dias A."/>
            <person name="Andreote F."/>
            <person name="Varani A."/>
            <person name="Andreote C."/>
            <person name="Bernardo E."/>
            <person name="Martins T."/>
        </authorList>
    </citation>
    <scope>NUCLEOTIDE SEQUENCE [LARGE SCALE GENOMIC DNA]</scope>
    <source>
        <strain evidence="2">66</strain>
    </source>
</reference>